<dbReference type="PANTHER" id="PTHR44177:SF1">
    <property type="entry name" value="TETRATRICOPEPTIDE REPEAT PROTEIN 8"/>
    <property type="match status" value="1"/>
</dbReference>
<evidence type="ECO:0000313" key="2">
    <source>
        <dbReference type="EMBL" id="CAF3831951.1"/>
    </source>
</evidence>
<gene>
    <name evidence="1" type="ORF">JYZ213_LOCUS32980</name>
    <name evidence="2" type="ORF">OXD698_LOCUS20115</name>
</gene>
<dbReference type="EMBL" id="CAJNOG010000607">
    <property type="protein sequence ID" value="CAF1313300.1"/>
    <property type="molecule type" value="Genomic_DNA"/>
</dbReference>
<protein>
    <submittedName>
        <fullName evidence="1">Uncharacterized protein</fullName>
    </submittedName>
</protein>
<dbReference type="InterPro" id="IPR028796">
    <property type="entry name" value="BBS8"/>
</dbReference>
<dbReference type="GO" id="GO:0034464">
    <property type="term" value="C:BBSome"/>
    <property type="evidence" value="ECO:0007669"/>
    <property type="project" value="InterPro"/>
</dbReference>
<dbReference type="EMBL" id="CAJOAZ010001579">
    <property type="protein sequence ID" value="CAF3831951.1"/>
    <property type="molecule type" value="Genomic_DNA"/>
</dbReference>
<dbReference type="Proteomes" id="UP000663844">
    <property type="component" value="Unassembled WGS sequence"/>
</dbReference>
<dbReference type="Proteomes" id="UP000663845">
    <property type="component" value="Unassembled WGS sequence"/>
</dbReference>
<dbReference type="GO" id="GO:0036064">
    <property type="term" value="C:ciliary basal body"/>
    <property type="evidence" value="ECO:0007669"/>
    <property type="project" value="TreeGrafter"/>
</dbReference>
<proteinExistence type="predicted"/>
<name>A0A815ELW3_9BILA</name>
<dbReference type="GO" id="GO:1905515">
    <property type="term" value="P:non-motile cilium assembly"/>
    <property type="evidence" value="ECO:0007669"/>
    <property type="project" value="InterPro"/>
</dbReference>
<dbReference type="PANTHER" id="PTHR44177">
    <property type="entry name" value="TETRATRICOPEPTIDE REPEAT PROTEIN 8"/>
    <property type="match status" value="1"/>
</dbReference>
<reference evidence="1" key="1">
    <citation type="submission" date="2021-02" db="EMBL/GenBank/DDBJ databases">
        <authorList>
            <person name="Nowell W R."/>
        </authorList>
    </citation>
    <scope>NUCLEOTIDE SEQUENCE</scope>
</reference>
<sequence>MPDMDLLYQAISLFRRRQFEPCVEVTTRLLTKNPNDQVAWLLKMRALTEQLYVDETEVADEGLADMLDENAFQQAPMPGTSMRQPTANPNSGMNGPSPAMRPMTMSGRPITGMVRLNTQSTQSGKSMENILKTARTAATARPVTTATGRAVRLGTVSTFKISLFFKKIIE</sequence>
<comment type="caution">
    <text evidence="1">The sequence shown here is derived from an EMBL/GenBank/DDBJ whole genome shotgun (WGS) entry which is preliminary data.</text>
</comment>
<dbReference type="AlphaFoldDB" id="A0A815ELW3"/>
<dbReference type="GO" id="GO:0097730">
    <property type="term" value="C:non-motile cilium"/>
    <property type="evidence" value="ECO:0007669"/>
    <property type="project" value="TreeGrafter"/>
</dbReference>
<organism evidence="1 3">
    <name type="scientific">Adineta steineri</name>
    <dbReference type="NCBI Taxonomy" id="433720"/>
    <lineage>
        <taxon>Eukaryota</taxon>
        <taxon>Metazoa</taxon>
        <taxon>Spiralia</taxon>
        <taxon>Gnathifera</taxon>
        <taxon>Rotifera</taxon>
        <taxon>Eurotatoria</taxon>
        <taxon>Bdelloidea</taxon>
        <taxon>Adinetida</taxon>
        <taxon>Adinetidae</taxon>
        <taxon>Adineta</taxon>
    </lineage>
</organism>
<dbReference type="CDD" id="cd21341">
    <property type="entry name" value="TTC8_N"/>
    <property type="match status" value="1"/>
</dbReference>
<evidence type="ECO:0000313" key="3">
    <source>
        <dbReference type="Proteomes" id="UP000663845"/>
    </source>
</evidence>
<evidence type="ECO:0000313" key="1">
    <source>
        <dbReference type="EMBL" id="CAF1313300.1"/>
    </source>
</evidence>
<accession>A0A815ELW3</accession>